<sequence>MTIQELYDLLPLSERTLLRRIAAK</sequence>
<protein>
    <submittedName>
        <fullName evidence="1">Uncharacterized protein</fullName>
    </submittedName>
</protein>
<comment type="caution">
    <text evidence="1">The sequence shown here is derived from an EMBL/GenBank/DDBJ whole genome shotgun (WGS) entry which is preliminary data.</text>
</comment>
<gene>
    <name evidence="1" type="ORF">LCGC14_1156840</name>
</gene>
<reference evidence="1" key="1">
    <citation type="journal article" date="2015" name="Nature">
        <title>Complex archaea that bridge the gap between prokaryotes and eukaryotes.</title>
        <authorList>
            <person name="Spang A."/>
            <person name="Saw J.H."/>
            <person name="Jorgensen S.L."/>
            <person name="Zaremba-Niedzwiedzka K."/>
            <person name="Martijn J."/>
            <person name="Lind A.E."/>
            <person name="van Eijk R."/>
            <person name="Schleper C."/>
            <person name="Guy L."/>
            <person name="Ettema T.J."/>
        </authorList>
    </citation>
    <scope>NUCLEOTIDE SEQUENCE</scope>
</reference>
<name>A0A0F9PZA2_9ZZZZ</name>
<proteinExistence type="predicted"/>
<accession>A0A0F9PZA2</accession>
<feature type="non-terminal residue" evidence="1">
    <location>
        <position position="24"/>
    </location>
</feature>
<organism evidence="1">
    <name type="scientific">marine sediment metagenome</name>
    <dbReference type="NCBI Taxonomy" id="412755"/>
    <lineage>
        <taxon>unclassified sequences</taxon>
        <taxon>metagenomes</taxon>
        <taxon>ecological metagenomes</taxon>
    </lineage>
</organism>
<dbReference type="EMBL" id="LAZR01005609">
    <property type="protein sequence ID" value="KKM98527.1"/>
    <property type="molecule type" value="Genomic_DNA"/>
</dbReference>
<dbReference type="AlphaFoldDB" id="A0A0F9PZA2"/>
<evidence type="ECO:0000313" key="1">
    <source>
        <dbReference type="EMBL" id="KKM98527.1"/>
    </source>
</evidence>